<organism evidence="1 2">
    <name type="scientific">Choristoneura fumiferana</name>
    <name type="common">Spruce budworm moth</name>
    <name type="synonym">Archips fumiferana</name>
    <dbReference type="NCBI Taxonomy" id="7141"/>
    <lineage>
        <taxon>Eukaryota</taxon>
        <taxon>Metazoa</taxon>
        <taxon>Ecdysozoa</taxon>
        <taxon>Arthropoda</taxon>
        <taxon>Hexapoda</taxon>
        <taxon>Insecta</taxon>
        <taxon>Pterygota</taxon>
        <taxon>Neoptera</taxon>
        <taxon>Endopterygota</taxon>
        <taxon>Lepidoptera</taxon>
        <taxon>Glossata</taxon>
        <taxon>Ditrysia</taxon>
        <taxon>Tortricoidea</taxon>
        <taxon>Tortricidae</taxon>
        <taxon>Tortricinae</taxon>
        <taxon>Choristoneura</taxon>
    </lineage>
</organism>
<evidence type="ECO:0000313" key="1">
    <source>
        <dbReference type="EMBL" id="KAI8437476.1"/>
    </source>
</evidence>
<dbReference type="EMBL" id="CM046120">
    <property type="protein sequence ID" value="KAI8437476.1"/>
    <property type="molecule type" value="Genomic_DNA"/>
</dbReference>
<proteinExistence type="predicted"/>
<name>A0ACC0KN49_CHOFU</name>
<reference evidence="1 2" key="1">
    <citation type="journal article" date="2022" name="Genome Biol. Evol.">
        <title>The Spruce Budworm Genome: Reconstructing the Evolutionary History of Antifreeze Proteins.</title>
        <authorList>
            <person name="Beliveau C."/>
            <person name="Gagne P."/>
            <person name="Picq S."/>
            <person name="Vernygora O."/>
            <person name="Keeling C.I."/>
            <person name="Pinkney K."/>
            <person name="Doucet D."/>
            <person name="Wen F."/>
            <person name="Johnston J.S."/>
            <person name="Maaroufi H."/>
            <person name="Boyle B."/>
            <person name="Laroche J."/>
            <person name="Dewar K."/>
            <person name="Juretic N."/>
            <person name="Blackburn G."/>
            <person name="Nisole A."/>
            <person name="Brunet B."/>
            <person name="Brandao M."/>
            <person name="Lumley L."/>
            <person name="Duan J."/>
            <person name="Quan G."/>
            <person name="Lucarotti C.J."/>
            <person name="Roe A.D."/>
            <person name="Sperling F.A.H."/>
            <person name="Levesque R.C."/>
            <person name="Cusson M."/>
        </authorList>
    </citation>
    <scope>NUCLEOTIDE SEQUENCE [LARGE SCALE GENOMIC DNA]</scope>
    <source>
        <strain evidence="1">Glfc:IPQL:Cfum</strain>
    </source>
</reference>
<gene>
    <name evidence="1" type="ORF">MSG28_011798</name>
</gene>
<comment type="caution">
    <text evidence="1">The sequence shown here is derived from an EMBL/GenBank/DDBJ whole genome shotgun (WGS) entry which is preliminary data.</text>
</comment>
<evidence type="ECO:0000313" key="2">
    <source>
        <dbReference type="Proteomes" id="UP001064048"/>
    </source>
</evidence>
<keyword evidence="2" id="KW-1185">Reference proteome</keyword>
<dbReference type="Proteomes" id="UP001064048">
    <property type="component" value="Chromosome 20"/>
</dbReference>
<sequence length="598" mass="68936">MDEELGRSQIVELWIIRHDYLEALHNLSLTALGMVCIFKAISYVLWQSDWKELVECVSAEEIAQIRNQNDRCAEMTASYKKYARIVTYLYWNVVVSTNIAMVSAPFVKYASSPEYRELISNGTEPLPQIFSSWFPFDKSENPGYFVAIFVHILINIYGGGVIALYDSNAVALMVFIRGQLAILREKCKILFDDIDNVTRRDVFDRIKECHRHHNFIVRQSVLLNSLLSPVMFLYILVCSGMICCNVIQFTSDEATASQKLWVLQYTTALISQLFLYCWHSNEVIVECNDVDRGLYESDWWKGDVRIRKQLVILGGKLKRSLAFSAGPFTTLCVPTFIEVIKGSLEDPNHPLLGPTLWGLQSWGMWQPNSGLSHIIYNLFHLALILFVLSQYIELWLIRADREAALRNLSVTMLSSICAVKAVTFVFWQKHWGDVINFVSTLEKSQLKKKDKTTQDIIEGYTKYSRSVFKDFEFFTVSCFVFVRNHMFTYDMRQCYTINNRTNFKSMPLTVDEFRPMETILAKLPGCHYQIISEQVDQGVYESDWWQCGMRVRRCVLLLGGQLRRTILFTAGPFTTLTVSTFVTFNGSYAKAMTAIELQ</sequence>
<accession>A0ACC0KN49</accession>
<protein>
    <submittedName>
        <fullName evidence="1">Uncharacterized protein</fullName>
    </submittedName>
</protein>